<feature type="region of interest" description="Disordered" evidence="1">
    <location>
        <begin position="154"/>
        <end position="183"/>
    </location>
</feature>
<protein>
    <submittedName>
        <fullName evidence="2">Uncharacterized protein</fullName>
    </submittedName>
</protein>
<feature type="compositionally biased region" description="Polar residues" evidence="1">
    <location>
        <begin position="171"/>
        <end position="183"/>
    </location>
</feature>
<dbReference type="EMBL" id="HBIQ01078247">
    <property type="protein sequence ID" value="CAE0581167.1"/>
    <property type="molecule type" value="Transcribed_RNA"/>
</dbReference>
<accession>A0A7S3TDC7</accession>
<evidence type="ECO:0000256" key="1">
    <source>
        <dbReference type="SAM" id="MobiDB-lite"/>
    </source>
</evidence>
<organism evidence="2">
    <name type="scientific">Strombidinopsis acuminata</name>
    <dbReference type="NCBI Taxonomy" id="141414"/>
    <lineage>
        <taxon>Eukaryota</taxon>
        <taxon>Sar</taxon>
        <taxon>Alveolata</taxon>
        <taxon>Ciliophora</taxon>
        <taxon>Intramacronucleata</taxon>
        <taxon>Spirotrichea</taxon>
        <taxon>Choreotrichia</taxon>
        <taxon>Choreotrichida</taxon>
        <taxon>Strombidinopsidae</taxon>
        <taxon>Strombidinopsis</taxon>
    </lineage>
</organism>
<feature type="region of interest" description="Disordered" evidence="1">
    <location>
        <begin position="1"/>
        <end position="43"/>
    </location>
</feature>
<sequence>MLAAELAAHKKRAGGSNPSGTPPPDSAVGPTSSQPLSMDPFGMGYGGGELRAMSLPAHNHLINMSAIPPKPRVRPSPAPSLNLADLPILELPEPSLGDSASLSSSFAAQTLLEAEDETVESANIEESGGTSLFDPPTKHSAAFVAAASAPASMLWGPNAHRPGRSAMGGRTPSSTILEAMQQH</sequence>
<reference evidence="2" key="1">
    <citation type="submission" date="2021-01" db="EMBL/GenBank/DDBJ databases">
        <authorList>
            <person name="Corre E."/>
            <person name="Pelletier E."/>
            <person name="Niang G."/>
            <person name="Scheremetjew M."/>
            <person name="Finn R."/>
            <person name="Kale V."/>
            <person name="Holt S."/>
            <person name="Cochrane G."/>
            <person name="Meng A."/>
            <person name="Brown T."/>
            <person name="Cohen L."/>
        </authorList>
    </citation>
    <scope>NUCLEOTIDE SEQUENCE</scope>
    <source>
        <strain evidence="2">SPMC142</strain>
    </source>
</reference>
<gene>
    <name evidence="2" type="ORF">SACU0126_LOCUS25008</name>
</gene>
<name>A0A7S3TDC7_9SPIT</name>
<dbReference type="AlphaFoldDB" id="A0A7S3TDC7"/>
<proteinExistence type="predicted"/>
<evidence type="ECO:0000313" key="2">
    <source>
        <dbReference type="EMBL" id="CAE0581167.1"/>
    </source>
</evidence>